<proteinExistence type="predicted"/>
<reference evidence="1 2" key="1">
    <citation type="journal article" date="2019" name="ACS Chem. Biol.">
        <title>Identification and Mobilization of a Cryptic Antibiotic Biosynthesis Gene Locus from a Human-Pathogenic Nocardia Isolate.</title>
        <authorList>
            <person name="Herisse M."/>
            <person name="Ishida K."/>
            <person name="Porter J.L."/>
            <person name="Howden B."/>
            <person name="Hertweck C."/>
            <person name="Stinear T.P."/>
            <person name="Pidot S.J."/>
        </authorList>
    </citation>
    <scope>NUCLEOTIDE SEQUENCE [LARGE SCALE GENOMIC DNA]</scope>
    <source>
        <strain evidence="1 2">AUSMDU00024985</strain>
    </source>
</reference>
<gene>
    <name evidence="1" type="ORF">F5X71_18855</name>
</gene>
<accession>A0A6G9XT32</accession>
<dbReference type="AlphaFoldDB" id="A0A6G9XT32"/>
<evidence type="ECO:0000313" key="2">
    <source>
        <dbReference type="Proteomes" id="UP000501705"/>
    </source>
</evidence>
<evidence type="ECO:0000313" key="1">
    <source>
        <dbReference type="EMBL" id="QIS04112.1"/>
    </source>
</evidence>
<dbReference type="Pfam" id="PF13602">
    <property type="entry name" value="ADH_zinc_N_2"/>
    <property type="match status" value="1"/>
</dbReference>
<dbReference type="Gene3D" id="3.90.180.10">
    <property type="entry name" value="Medium-chain alcohol dehydrogenases, catalytic domain"/>
    <property type="match status" value="1"/>
</dbReference>
<sequence length="75" mass="7753">MVGDERHLAAGIKVLGYGPGQDAGTVFRQAARGELVARARDLEIVIDGVYPLAEAARAHRAGLAGHGPGKLVLVP</sequence>
<dbReference type="Proteomes" id="UP000501705">
    <property type="component" value="Chromosome"/>
</dbReference>
<name>A0A6G9XT32_NOCBR</name>
<organism evidence="1 2">
    <name type="scientific">Nocardia brasiliensis</name>
    <dbReference type="NCBI Taxonomy" id="37326"/>
    <lineage>
        <taxon>Bacteria</taxon>
        <taxon>Bacillati</taxon>
        <taxon>Actinomycetota</taxon>
        <taxon>Actinomycetes</taxon>
        <taxon>Mycobacteriales</taxon>
        <taxon>Nocardiaceae</taxon>
        <taxon>Nocardia</taxon>
    </lineage>
</organism>
<dbReference type="EMBL" id="CP046171">
    <property type="protein sequence ID" value="QIS04112.1"/>
    <property type="molecule type" value="Genomic_DNA"/>
</dbReference>
<protein>
    <submittedName>
        <fullName evidence="1">Zinc-binding dehydrogenase</fullName>
    </submittedName>
</protein>